<gene>
    <name evidence="2" type="ORF">HYN46_09930</name>
</gene>
<dbReference type="AlphaFoldDB" id="A0A345P770"/>
<sequence length="229" mass="25329">MMKIVWLLMLSCVSIAAWAGRPFFTDDASLTDPHSCQLETWYQGTKESDMLSVMPACNPTGNFEVTAGYTQLSHQGGNGEERGYVLQGKTVLRSMEIDHQYGIAVAFGLARSDHRQNGGEYAYVPISYASSSQVWNSNVNVGFIREEASGRNRLTWGAGTSYNINSRLMVFAELFGHLAINPKLHTGISMSVIPDLMQMDLTYGKDLELNKDANSYTVGFSFQLPKSSK</sequence>
<keyword evidence="3" id="KW-1185">Reference proteome</keyword>
<reference evidence="2 3" key="1">
    <citation type="submission" date="2018-07" db="EMBL/GenBank/DDBJ databases">
        <title>Genome sequencing of Moraxellaceae gen. HYN0046.</title>
        <authorList>
            <person name="Kim M."/>
            <person name="Yi H."/>
        </authorList>
    </citation>
    <scope>NUCLEOTIDE SEQUENCE [LARGE SCALE GENOMIC DNA]</scope>
    <source>
        <strain evidence="2 3">HYN0046</strain>
    </source>
</reference>
<evidence type="ECO:0000313" key="3">
    <source>
        <dbReference type="Proteomes" id="UP000253940"/>
    </source>
</evidence>
<proteinExistence type="predicted"/>
<evidence type="ECO:0000313" key="2">
    <source>
        <dbReference type="EMBL" id="AXI03129.1"/>
    </source>
</evidence>
<accession>A0A345P770</accession>
<dbReference type="EMBL" id="CP031222">
    <property type="protein sequence ID" value="AXI03129.1"/>
    <property type="molecule type" value="Genomic_DNA"/>
</dbReference>
<feature type="signal peptide" evidence="1">
    <location>
        <begin position="1"/>
        <end position="19"/>
    </location>
</feature>
<dbReference type="Proteomes" id="UP000253940">
    <property type="component" value="Chromosome"/>
</dbReference>
<feature type="chain" id="PRO_5016708381" evidence="1">
    <location>
        <begin position="20"/>
        <end position="229"/>
    </location>
</feature>
<organism evidence="2 3">
    <name type="scientific">Aquirhabdus parva</name>
    <dbReference type="NCBI Taxonomy" id="2283318"/>
    <lineage>
        <taxon>Bacteria</taxon>
        <taxon>Pseudomonadati</taxon>
        <taxon>Pseudomonadota</taxon>
        <taxon>Gammaproteobacteria</taxon>
        <taxon>Moraxellales</taxon>
        <taxon>Moraxellaceae</taxon>
        <taxon>Aquirhabdus</taxon>
    </lineage>
</organism>
<keyword evidence="1" id="KW-0732">Signal</keyword>
<evidence type="ECO:0000256" key="1">
    <source>
        <dbReference type="SAM" id="SignalP"/>
    </source>
</evidence>
<dbReference type="OrthoDB" id="6710748at2"/>
<dbReference type="RefSeq" id="WP_114899239.1">
    <property type="nucleotide sequence ID" value="NZ_CP031222.1"/>
</dbReference>
<protein>
    <submittedName>
        <fullName evidence="2">Porin</fullName>
    </submittedName>
</protein>
<dbReference type="KEGG" id="mbah:HYN46_09930"/>
<name>A0A345P770_9GAMM</name>